<evidence type="ECO:0000313" key="2">
    <source>
        <dbReference type="EMBL" id="CAL8101959.1"/>
    </source>
</evidence>
<comment type="caution">
    <text evidence="2">The sequence shown here is derived from an EMBL/GenBank/DDBJ whole genome shotgun (WGS) entry which is preliminary data.</text>
</comment>
<gene>
    <name evidence="2" type="ORF">ODALV1_LOCUS11007</name>
</gene>
<organism evidence="2 3">
    <name type="scientific">Orchesella dallaii</name>
    <dbReference type="NCBI Taxonomy" id="48710"/>
    <lineage>
        <taxon>Eukaryota</taxon>
        <taxon>Metazoa</taxon>
        <taxon>Ecdysozoa</taxon>
        <taxon>Arthropoda</taxon>
        <taxon>Hexapoda</taxon>
        <taxon>Collembola</taxon>
        <taxon>Entomobryomorpha</taxon>
        <taxon>Entomobryoidea</taxon>
        <taxon>Orchesellidae</taxon>
        <taxon>Orchesellinae</taxon>
        <taxon>Orchesella</taxon>
    </lineage>
</organism>
<reference evidence="2 3" key="1">
    <citation type="submission" date="2024-08" db="EMBL/GenBank/DDBJ databases">
        <authorList>
            <person name="Cucini C."/>
            <person name="Frati F."/>
        </authorList>
    </citation>
    <scope>NUCLEOTIDE SEQUENCE [LARGE SCALE GENOMIC DNA]</scope>
</reference>
<name>A0ABP1QH45_9HEXA</name>
<keyword evidence="3" id="KW-1185">Reference proteome</keyword>
<proteinExistence type="predicted"/>
<accession>A0ABP1QH45</accession>
<evidence type="ECO:0000256" key="1">
    <source>
        <dbReference type="SAM" id="MobiDB-lite"/>
    </source>
</evidence>
<sequence length="172" mass="19636">MSSRLFESCKCFLCFGKRPARPESPYEMGVMSTPVTDDPSSDTLVRINEFRFTRIPSFETKRMTSLESNTSYPTDSQDMETEHDTLESNTVRKQSFESVISQEASSSTDSQIEADFEVQPKADQELETKMYVIEHIPGDTQSGESSDIIMVVPMTKRRRASVPMFQPHQVYH</sequence>
<dbReference type="EMBL" id="CAXLJM020000033">
    <property type="protein sequence ID" value="CAL8101959.1"/>
    <property type="molecule type" value="Genomic_DNA"/>
</dbReference>
<evidence type="ECO:0000313" key="3">
    <source>
        <dbReference type="Proteomes" id="UP001642540"/>
    </source>
</evidence>
<feature type="compositionally biased region" description="Polar residues" evidence="1">
    <location>
        <begin position="65"/>
        <end position="76"/>
    </location>
</feature>
<protein>
    <submittedName>
        <fullName evidence="2">Uncharacterized protein</fullName>
    </submittedName>
</protein>
<dbReference type="Proteomes" id="UP001642540">
    <property type="component" value="Unassembled WGS sequence"/>
</dbReference>
<feature type="region of interest" description="Disordered" evidence="1">
    <location>
        <begin position="63"/>
        <end position="112"/>
    </location>
</feature>
<feature type="compositionally biased region" description="Polar residues" evidence="1">
    <location>
        <begin position="87"/>
        <end position="111"/>
    </location>
</feature>